<accession>D7DV00</accession>
<gene>
    <name evidence="1" type="ordered locus">Mvol_1303</name>
</gene>
<sequence length="69" mass="8057">MISDEQKEDIKLYIMPYIQNMDYISELINNASNVDELTKNVSKLLNTDTDLSIKTDLKILYEKLTEQSK</sequence>
<dbReference type="HOGENOM" id="CLU_203607_0_0_2"/>
<evidence type="ECO:0000313" key="1">
    <source>
        <dbReference type="EMBL" id="ADI36960.1"/>
    </source>
</evidence>
<protein>
    <submittedName>
        <fullName evidence="1">Uncharacterized protein</fullName>
    </submittedName>
</protein>
<proteinExistence type="predicted"/>
<dbReference type="InParanoid" id="D7DV00"/>
<dbReference type="OrthoDB" id="62291at2157"/>
<dbReference type="eggNOG" id="arCOG05091">
    <property type="taxonomic scope" value="Archaea"/>
</dbReference>
<organism evidence="1 2">
    <name type="scientific">Methanococcus voltae (strain ATCC BAA-1334 / A3)</name>
    <dbReference type="NCBI Taxonomy" id="456320"/>
    <lineage>
        <taxon>Archaea</taxon>
        <taxon>Methanobacteriati</taxon>
        <taxon>Methanobacteriota</taxon>
        <taxon>Methanomada group</taxon>
        <taxon>Methanococci</taxon>
        <taxon>Methanococcales</taxon>
        <taxon>Methanococcaceae</taxon>
        <taxon>Methanococcus</taxon>
    </lineage>
</organism>
<dbReference type="Proteomes" id="UP000007722">
    <property type="component" value="Chromosome"/>
</dbReference>
<evidence type="ECO:0000313" key="2">
    <source>
        <dbReference type="Proteomes" id="UP000007722"/>
    </source>
</evidence>
<name>D7DV00_METV3</name>
<dbReference type="AlphaFoldDB" id="D7DV00"/>
<dbReference type="FunCoup" id="D7DV00">
    <property type="interactions" value="6"/>
</dbReference>
<dbReference type="EMBL" id="CP002057">
    <property type="protein sequence ID" value="ADI36960.1"/>
    <property type="molecule type" value="Genomic_DNA"/>
</dbReference>
<dbReference type="KEGG" id="mvo:Mvol_1303"/>
<keyword evidence="2" id="KW-1185">Reference proteome</keyword>
<reference evidence="1 2" key="1">
    <citation type="submission" date="2010-05" db="EMBL/GenBank/DDBJ databases">
        <title>Complete sequence of Methanococcus voltae A3.</title>
        <authorList>
            <consortium name="US DOE Joint Genome Institute"/>
            <person name="Lucas S."/>
            <person name="Copeland A."/>
            <person name="Lapidus A."/>
            <person name="Cheng J.-F."/>
            <person name="Bruce D."/>
            <person name="Goodwin L."/>
            <person name="Pitluck S."/>
            <person name="Lowry S."/>
            <person name="Clum A."/>
            <person name="Land M."/>
            <person name="Hauser L."/>
            <person name="Kyrpides N."/>
            <person name="Mikhailova N."/>
            <person name="Whitman W.B."/>
            <person name="Woyke T."/>
        </authorList>
    </citation>
    <scope>NUCLEOTIDE SEQUENCE [LARGE SCALE GENOMIC DNA]</scope>
    <source>
        <strain evidence="2">ATCC BAA-1334 / A3</strain>
    </source>
</reference>